<dbReference type="SUPFAM" id="SSF53300">
    <property type="entry name" value="vWA-like"/>
    <property type="match status" value="1"/>
</dbReference>
<dbReference type="Pfam" id="PF13531">
    <property type="entry name" value="SBP_bac_11"/>
    <property type="match status" value="1"/>
</dbReference>
<accession>A0ABP3STE8</accession>
<protein>
    <recommendedName>
        <fullName evidence="1">VWFA domain-containing protein</fullName>
    </recommendedName>
</protein>
<dbReference type="InterPro" id="IPR036465">
    <property type="entry name" value="vWFA_dom_sf"/>
</dbReference>
<organism evidence="2 3">
    <name type="scientific">Streptomyces thermocarboxydovorans</name>
    <dbReference type="NCBI Taxonomy" id="59298"/>
    <lineage>
        <taxon>Bacteria</taxon>
        <taxon>Bacillati</taxon>
        <taxon>Actinomycetota</taxon>
        <taxon>Actinomycetes</taxon>
        <taxon>Kitasatosporales</taxon>
        <taxon>Streptomycetaceae</taxon>
        <taxon>Streptomyces</taxon>
    </lineage>
</organism>
<evidence type="ECO:0000313" key="2">
    <source>
        <dbReference type="EMBL" id="GAA0659701.1"/>
    </source>
</evidence>
<dbReference type="EMBL" id="BAAAGU010000048">
    <property type="protein sequence ID" value="GAA0659701.1"/>
    <property type="molecule type" value="Genomic_DNA"/>
</dbReference>
<dbReference type="Gene3D" id="3.40.50.1460">
    <property type="match status" value="1"/>
</dbReference>
<proteinExistence type="predicted"/>
<evidence type="ECO:0000259" key="1">
    <source>
        <dbReference type="PROSITE" id="PS50234"/>
    </source>
</evidence>
<reference evidence="3" key="1">
    <citation type="journal article" date="2019" name="Int. J. Syst. Evol. Microbiol.">
        <title>The Global Catalogue of Microorganisms (GCM) 10K type strain sequencing project: providing services to taxonomists for standard genome sequencing and annotation.</title>
        <authorList>
            <consortium name="The Broad Institute Genomics Platform"/>
            <consortium name="The Broad Institute Genome Sequencing Center for Infectious Disease"/>
            <person name="Wu L."/>
            <person name="Ma J."/>
        </authorList>
    </citation>
    <scope>NUCLEOTIDE SEQUENCE [LARGE SCALE GENOMIC DNA]</scope>
    <source>
        <strain evidence="3">JCM 10367</strain>
    </source>
</reference>
<dbReference type="CDD" id="cd00198">
    <property type="entry name" value="vWFA"/>
    <property type="match status" value="1"/>
</dbReference>
<dbReference type="PROSITE" id="PS50234">
    <property type="entry name" value="VWFA"/>
    <property type="match status" value="1"/>
</dbReference>
<sequence>MNRLDPRGLQNRAVLVGVSEYLHADQPQGVPGDLPAVRENVLRLKAALAGGKVFGEEDIEVAHSPVQDEFHSALFSAVDEADGVLLFYFAGHAAIPSGGEELFLQWRNARVVAGGPAVFLGADQLSSVLTMLASGKARRIVVILDCCFAGNAGRVWEAFADHDRVLLLASVQANNRIDAGAPDTPTPYTEQLVQLLEQGGEVWFSQLPEQLRERMRGRRTLRPEPWEPQDRAKSGEDVLLAATDRVAVPPPPPPPPPPPSREPWYRRLLRRQRAWLERLLGGTGRAPRHGGGRGARRRTMTRGVLPLILALALIGFGGRALTNLLYGDETHCTPPTELRVLTDPDLQKTIRAAADAYLTSGANTTDDGCRRSGITVYSAGASDVVTALRAQSGIWQEPLNEETNPQRDIGPQPDIWIPASRADVGRVQAGQDSDAVAALSPDEEPLAYSPVVLAVPQQLAAEATQERMDLPLNQMIEDLKEREDSAEVRRPDPEHSAVGLLATVGLYGEGARGAARGERLVAQPGSPAPTADDLMCTLPASPAVDDRTAALVPEFLMRSGVDCEHTTRIPRMAQYPEDVPGVEPLFVRVRWHDGDEDRGARDGAVAAFHAWLAGDEGRAVFARFGFRSAHSGQLLDETADVDGVLRVPAPLDESAGRRAMEQALTAYRTVGGPGRVLFLLDSSWSMAGPWDGPSGGPGLLRQSLGGLGGADEYGVWSVAGLGERNHETLLPFTSHRRTDAEHTIRTKARVKDAEADPGAALLDAFAEMKRRGDDGRPRLIVHITDGEDNTRLTGKRLKQVRDAARESGVPVTVVSLASGACDEGRPDRVIADASGGRCLDNRDDLGAALYDEVARTGTGEE</sequence>
<comment type="caution">
    <text evidence="2">The sequence shown here is derived from an EMBL/GenBank/DDBJ whole genome shotgun (WGS) entry which is preliminary data.</text>
</comment>
<dbReference type="RefSeq" id="WP_344004633.1">
    <property type="nucleotide sequence ID" value="NZ_BAAAGU010000048.1"/>
</dbReference>
<evidence type="ECO:0000313" key="3">
    <source>
        <dbReference type="Proteomes" id="UP001500724"/>
    </source>
</evidence>
<dbReference type="Gene3D" id="3.40.50.410">
    <property type="entry name" value="von Willebrand factor, type A domain"/>
    <property type="match status" value="1"/>
</dbReference>
<name>A0ABP3STE8_9ACTN</name>
<dbReference type="InterPro" id="IPR002035">
    <property type="entry name" value="VWF_A"/>
</dbReference>
<dbReference type="Proteomes" id="UP001500724">
    <property type="component" value="Unassembled WGS sequence"/>
</dbReference>
<feature type="domain" description="VWFA" evidence="1">
    <location>
        <begin position="675"/>
        <end position="853"/>
    </location>
</feature>
<gene>
    <name evidence="2" type="ORF">GCM10009535_43810</name>
</gene>
<keyword evidence="3" id="KW-1185">Reference proteome</keyword>